<evidence type="ECO:0000256" key="1">
    <source>
        <dbReference type="SAM" id="Phobius"/>
    </source>
</evidence>
<evidence type="ECO:0000313" key="2">
    <source>
        <dbReference type="EMBL" id="SVB85675.1"/>
    </source>
</evidence>
<proteinExistence type="predicted"/>
<organism evidence="2">
    <name type="scientific">marine metagenome</name>
    <dbReference type="NCBI Taxonomy" id="408172"/>
    <lineage>
        <taxon>unclassified sequences</taxon>
        <taxon>metagenomes</taxon>
        <taxon>ecological metagenomes</taxon>
    </lineage>
</organism>
<dbReference type="GO" id="GO:0005886">
    <property type="term" value="C:plasma membrane"/>
    <property type="evidence" value="ECO:0007669"/>
    <property type="project" value="TreeGrafter"/>
</dbReference>
<feature type="transmembrane region" description="Helical" evidence="1">
    <location>
        <begin position="121"/>
        <end position="140"/>
    </location>
</feature>
<name>A0A382HEZ5_9ZZZZ</name>
<sequence>MAYTQAANTLDAGTNFKPSTCMIVFMEEAEETVTAFDGTYGGAGDGVRPAVAMSAGDSIRTCLRKGMSIDLFTGRASRSEHNWYLLFYGAINFVVVWSMIQSMMNDFESGIYMDSEMYMPSPILCLILLPLAIAGIGVQVRRLHDLGYTGWLLLLGIVPMIGQIAIFIIAFMCLLGEGQGHENKYGAVPTNIVESLEPVTIEAE</sequence>
<protein>
    <recommendedName>
        <fullName evidence="3">DUF805 domain-containing protein</fullName>
    </recommendedName>
</protein>
<dbReference type="PANTHER" id="PTHR34980:SF2">
    <property type="entry name" value="INNER MEMBRANE PROTEIN YHAH-RELATED"/>
    <property type="match status" value="1"/>
</dbReference>
<feature type="transmembrane region" description="Helical" evidence="1">
    <location>
        <begin position="152"/>
        <end position="175"/>
    </location>
</feature>
<gene>
    <name evidence="2" type="ORF">METZ01_LOCUS238529</name>
</gene>
<keyword evidence="1" id="KW-0812">Transmembrane</keyword>
<evidence type="ECO:0008006" key="3">
    <source>
        <dbReference type="Google" id="ProtNLM"/>
    </source>
</evidence>
<dbReference type="Pfam" id="PF05656">
    <property type="entry name" value="DUF805"/>
    <property type="match status" value="1"/>
</dbReference>
<dbReference type="EMBL" id="UINC01060792">
    <property type="protein sequence ID" value="SVB85675.1"/>
    <property type="molecule type" value="Genomic_DNA"/>
</dbReference>
<keyword evidence="1" id="KW-1133">Transmembrane helix</keyword>
<dbReference type="InterPro" id="IPR008523">
    <property type="entry name" value="DUF805"/>
</dbReference>
<dbReference type="PANTHER" id="PTHR34980">
    <property type="entry name" value="INNER MEMBRANE PROTEIN-RELATED-RELATED"/>
    <property type="match status" value="1"/>
</dbReference>
<keyword evidence="1" id="KW-0472">Membrane</keyword>
<accession>A0A382HEZ5</accession>
<reference evidence="2" key="1">
    <citation type="submission" date="2018-05" db="EMBL/GenBank/DDBJ databases">
        <authorList>
            <person name="Lanie J.A."/>
            <person name="Ng W.-L."/>
            <person name="Kazmierczak K.M."/>
            <person name="Andrzejewski T.M."/>
            <person name="Davidsen T.M."/>
            <person name="Wayne K.J."/>
            <person name="Tettelin H."/>
            <person name="Glass J.I."/>
            <person name="Rusch D."/>
            <person name="Podicherti R."/>
            <person name="Tsui H.-C.T."/>
            <person name="Winkler M.E."/>
        </authorList>
    </citation>
    <scope>NUCLEOTIDE SEQUENCE</scope>
</reference>
<dbReference type="AlphaFoldDB" id="A0A382HEZ5"/>
<feature type="transmembrane region" description="Helical" evidence="1">
    <location>
        <begin position="83"/>
        <end position="100"/>
    </location>
</feature>